<keyword evidence="2" id="KW-0175">Coiled coil</keyword>
<reference evidence="4" key="1">
    <citation type="submission" date="2022-03" db="EMBL/GenBank/DDBJ databases">
        <authorList>
            <person name="Alioto T."/>
            <person name="Alioto T."/>
            <person name="Gomez Garrido J."/>
        </authorList>
    </citation>
    <scope>NUCLEOTIDE SEQUENCE</scope>
</reference>
<dbReference type="AlphaFoldDB" id="A0AAD1SU16"/>
<evidence type="ECO:0000256" key="3">
    <source>
        <dbReference type="SAM" id="MobiDB-lite"/>
    </source>
</evidence>
<feature type="coiled-coil region" evidence="2">
    <location>
        <begin position="104"/>
        <end position="138"/>
    </location>
</feature>
<feature type="region of interest" description="Disordered" evidence="3">
    <location>
        <begin position="1"/>
        <end position="51"/>
    </location>
</feature>
<dbReference type="FunFam" id="3.30.70.1820:FF:000002">
    <property type="entry name" value="LINE-1 retrotransposable element ORF1 protein"/>
    <property type="match status" value="1"/>
</dbReference>
<comment type="similarity">
    <text evidence="1">Belongs to the transposase 22 family.</text>
</comment>
<evidence type="ECO:0008006" key="6">
    <source>
        <dbReference type="Google" id="ProtNLM"/>
    </source>
</evidence>
<dbReference type="Gene3D" id="3.30.70.1820">
    <property type="entry name" value="L1 transposable element, RRM domain"/>
    <property type="match status" value="1"/>
</dbReference>
<dbReference type="PANTHER" id="PTHR11505">
    <property type="entry name" value="L1 TRANSPOSABLE ELEMENT-RELATED"/>
    <property type="match status" value="1"/>
</dbReference>
<feature type="region of interest" description="Disordered" evidence="3">
    <location>
        <begin position="286"/>
        <end position="329"/>
    </location>
</feature>
<feature type="compositionally biased region" description="Basic and acidic residues" evidence="3">
    <location>
        <begin position="35"/>
        <end position="45"/>
    </location>
</feature>
<gene>
    <name evidence="4" type="ORF">PECUL_23A047110</name>
</gene>
<dbReference type="EMBL" id="OW240919">
    <property type="protein sequence ID" value="CAH2311864.1"/>
    <property type="molecule type" value="Genomic_DNA"/>
</dbReference>
<dbReference type="InterPro" id="IPR004244">
    <property type="entry name" value="Transposase_22"/>
</dbReference>
<organism evidence="4 5">
    <name type="scientific">Pelobates cultripes</name>
    <name type="common">Western spadefoot toad</name>
    <dbReference type="NCBI Taxonomy" id="61616"/>
    <lineage>
        <taxon>Eukaryota</taxon>
        <taxon>Metazoa</taxon>
        <taxon>Chordata</taxon>
        <taxon>Craniata</taxon>
        <taxon>Vertebrata</taxon>
        <taxon>Euteleostomi</taxon>
        <taxon>Amphibia</taxon>
        <taxon>Batrachia</taxon>
        <taxon>Anura</taxon>
        <taxon>Pelobatoidea</taxon>
        <taxon>Pelobatidae</taxon>
        <taxon>Pelobates</taxon>
    </lineage>
</organism>
<evidence type="ECO:0000256" key="2">
    <source>
        <dbReference type="SAM" id="Coils"/>
    </source>
</evidence>
<dbReference type="Proteomes" id="UP001295444">
    <property type="component" value="Chromosome 08"/>
</dbReference>
<sequence length="329" mass="37376">MGGGRKIKQGAAEVAPIFRSRKDGGATREEEDGREYDSDSSDRSRTMAATPLTKEDLRQLLSDIKANMATEFDRHLTPIREGLIDLTHRTSTIEEQLDLTVTRTTATENAITALQEQLRQLEEAQEDLNNRSRRNNVRIRGIPETVTIEALGPTLRELFCGLLPEATPAELLLDRAHRALRAPMPNATQPRDVIIRVHYFHIKEALMQAARNTPLQIEGHQISFYQDLAPSTLRKRRELRPLTQELTRQHIRYSWGHPFKLQVRKNNRTYTLYNTAEMADFAESLGLDPTTLATDPNPRRHDRGPPPRNAPPTAPARQIPNSPRIRADN</sequence>
<evidence type="ECO:0000313" key="5">
    <source>
        <dbReference type="Proteomes" id="UP001295444"/>
    </source>
</evidence>
<evidence type="ECO:0000256" key="1">
    <source>
        <dbReference type="ARBA" id="ARBA00061640"/>
    </source>
</evidence>
<proteinExistence type="inferred from homology"/>
<accession>A0AAD1SU16</accession>
<evidence type="ECO:0000313" key="4">
    <source>
        <dbReference type="EMBL" id="CAH2311864.1"/>
    </source>
</evidence>
<protein>
    <recommendedName>
        <fullName evidence="6">L1 transposable element RRM domain-containing protein</fullName>
    </recommendedName>
</protein>
<name>A0AAD1SU16_PELCU</name>
<keyword evidence="5" id="KW-1185">Reference proteome</keyword>